<gene>
    <name evidence="1" type="ORF">ACFQ3T_01930</name>
</gene>
<organism evidence="1 2">
    <name type="scientific">Saccharothrix hoggarensis</name>
    <dbReference type="NCBI Taxonomy" id="913853"/>
    <lineage>
        <taxon>Bacteria</taxon>
        <taxon>Bacillati</taxon>
        <taxon>Actinomycetota</taxon>
        <taxon>Actinomycetes</taxon>
        <taxon>Pseudonocardiales</taxon>
        <taxon>Pseudonocardiaceae</taxon>
        <taxon>Saccharothrix</taxon>
    </lineage>
</organism>
<proteinExistence type="predicted"/>
<evidence type="ECO:0000313" key="2">
    <source>
        <dbReference type="Proteomes" id="UP001597168"/>
    </source>
</evidence>
<name>A0ABW3QDP1_9PSEU</name>
<protein>
    <submittedName>
        <fullName evidence="1">Uncharacterized protein</fullName>
    </submittedName>
</protein>
<dbReference type="RefSeq" id="WP_380719049.1">
    <property type="nucleotide sequence ID" value="NZ_JBHTLK010000005.1"/>
</dbReference>
<comment type="caution">
    <text evidence="1">The sequence shown here is derived from an EMBL/GenBank/DDBJ whole genome shotgun (WGS) entry which is preliminary data.</text>
</comment>
<reference evidence="2" key="1">
    <citation type="journal article" date="2019" name="Int. J. Syst. Evol. Microbiol.">
        <title>The Global Catalogue of Microorganisms (GCM) 10K type strain sequencing project: providing services to taxonomists for standard genome sequencing and annotation.</title>
        <authorList>
            <consortium name="The Broad Institute Genomics Platform"/>
            <consortium name="The Broad Institute Genome Sequencing Center for Infectious Disease"/>
            <person name="Wu L."/>
            <person name="Ma J."/>
        </authorList>
    </citation>
    <scope>NUCLEOTIDE SEQUENCE [LARGE SCALE GENOMIC DNA]</scope>
    <source>
        <strain evidence="2">CCUG 60214</strain>
    </source>
</reference>
<keyword evidence="2" id="KW-1185">Reference proteome</keyword>
<dbReference type="Proteomes" id="UP001597168">
    <property type="component" value="Unassembled WGS sequence"/>
</dbReference>
<accession>A0ABW3QDP1</accession>
<sequence length="146" mass="15247">MDATGDPVEAAAVLLLRLGRGRDEAAAREVPFARPSDVLARLMQATVALVHEMGWVSAETLLVNLEVTADSPVDLDAEPYRQVIGAVRATITGATGEIERVAAELAAGDEPVLVEGVRCAAALARATLDRCVAEGVPVPVWLLPAV</sequence>
<evidence type="ECO:0000313" key="1">
    <source>
        <dbReference type="EMBL" id="MFD1145877.1"/>
    </source>
</evidence>
<dbReference type="EMBL" id="JBHTLK010000005">
    <property type="protein sequence ID" value="MFD1145877.1"/>
    <property type="molecule type" value="Genomic_DNA"/>
</dbReference>